<dbReference type="Gramene" id="PRQ30119">
    <property type="protein sequence ID" value="PRQ30119"/>
    <property type="gene ID" value="RchiOBHm_Chr5g0021121"/>
</dbReference>
<sequence>MFVDASDSDSQKKFPSKSCLLGYGAAKIQEDALSSFKLRYVNTWGTASITKYFHGQQPSSSRKQSQDNLIEESSPLPPSGNENYSEVNVTTPQIEFPYKETRIKYAVPSLHQLEDKKDLLNEQNPCCSPKNPKNQAQDDFTQGSLLSSISGTELCLGENQGQLIKNDSREEPCLKAAMPGFNRQEQKRKTVKVKGTSSILRFFKNQDPSCAPRKLEHVENTEDIRLPLSVGPQSRSNSSLDHNQSELSKERPFEETGTSSAPSSAQFEQRRGVWSYNTDEIDPSVIDELPPEIEEEVRAWLRPHKRQNVVKRGSSIADYFLPTRNAVYDILL</sequence>
<dbReference type="OMA" id="QTIEPWI"/>
<reference evidence="2 3" key="1">
    <citation type="journal article" date="2018" name="Nat. Genet.">
        <title>The Rosa genome provides new insights in the design of modern roses.</title>
        <authorList>
            <person name="Bendahmane M."/>
        </authorList>
    </citation>
    <scope>NUCLEOTIDE SEQUENCE [LARGE SCALE GENOMIC DNA]</scope>
    <source>
        <strain evidence="3">cv. Old Blush</strain>
    </source>
</reference>
<organism evidence="2 3">
    <name type="scientific">Rosa chinensis</name>
    <name type="common">China rose</name>
    <dbReference type="NCBI Taxonomy" id="74649"/>
    <lineage>
        <taxon>Eukaryota</taxon>
        <taxon>Viridiplantae</taxon>
        <taxon>Streptophyta</taxon>
        <taxon>Embryophyta</taxon>
        <taxon>Tracheophyta</taxon>
        <taxon>Spermatophyta</taxon>
        <taxon>Magnoliopsida</taxon>
        <taxon>eudicotyledons</taxon>
        <taxon>Gunneridae</taxon>
        <taxon>Pentapetalae</taxon>
        <taxon>rosids</taxon>
        <taxon>fabids</taxon>
        <taxon>Rosales</taxon>
        <taxon>Rosaceae</taxon>
        <taxon>Rosoideae</taxon>
        <taxon>Rosoideae incertae sedis</taxon>
        <taxon>Rosa</taxon>
    </lineage>
</organism>
<protein>
    <submittedName>
        <fullName evidence="2">Putative DNA-directed DNA polymerase</fullName>
        <ecNumber evidence="2">2.7.7.7</ecNumber>
    </submittedName>
</protein>
<keyword evidence="2" id="KW-0808">Transferase</keyword>
<dbReference type="EC" id="2.7.7.7" evidence="2"/>
<dbReference type="STRING" id="74649.A0A2P6Q7H1"/>
<accession>A0A2P6Q7H1</accession>
<proteinExistence type="predicted"/>
<feature type="compositionally biased region" description="Basic and acidic residues" evidence="1">
    <location>
        <begin position="243"/>
        <end position="254"/>
    </location>
</feature>
<evidence type="ECO:0000313" key="2">
    <source>
        <dbReference type="EMBL" id="PRQ30119.1"/>
    </source>
</evidence>
<name>A0A2P6Q7H1_ROSCH</name>
<feature type="compositionally biased region" description="Polar residues" evidence="1">
    <location>
        <begin position="56"/>
        <end position="68"/>
    </location>
</feature>
<evidence type="ECO:0000313" key="3">
    <source>
        <dbReference type="Proteomes" id="UP000238479"/>
    </source>
</evidence>
<dbReference type="EMBL" id="PDCK01000043">
    <property type="protein sequence ID" value="PRQ30119.1"/>
    <property type="molecule type" value="Genomic_DNA"/>
</dbReference>
<dbReference type="GO" id="GO:0003887">
    <property type="term" value="F:DNA-directed DNA polymerase activity"/>
    <property type="evidence" value="ECO:0007669"/>
    <property type="project" value="UniProtKB-KW"/>
</dbReference>
<feature type="compositionally biased region" description="Polar residues" evidence="1">
    <location>
        <begin position="231"/>
        <end position="242"/>
    </location>
</feature>
<feature type="region of interest" description="Disordered" evidence="1">
    <location>
        <begin position="55"/>
        <end position="86"/>
    </location>
</feature>
<keyword evidence="2" id="KW-0239">DNA-directed DNA polymerase</keyword>
<keyword evidence="2" id="KW-0548">Nucleotidyltransferase</keyword>
<keyword evidence="3" id="KW-1185">Reference proteome</keyword>
<evidence type="ECO:0000256" key="1">
    <source>
        <dbReference type="SAM" id="MobiDB-lite"/>
    </source>
</evidence>
<feature type="compositionally biased region" description="Polar residues" evidence="1">
    <location>
        <begin position="256"/>
        <end position="267"/>
    </location>
</feature>
<feature type="region of interest" description="Disordered" evidence="1">
    <location>
        <begin position="226"/>
        <end position="269"/>
    </location>
</feature>
<comment type="caution">
    <text evidence="2">The sequence shown here is derived from an EMBL/GenBank/DDBJ whole genome shotgun (WGS) entry which is preliminary data.</text>
</comment>
<dbReference type="Proteomes" id="UP000238479">
    <property type="component" value="Chromosome 5"/>
</dbReference>
<dbReference type="AlphaFoldDB" id="A0A2P6Q7H1"/>
<gene>
    <name evidence="2" type="ORF">RchiOBHm_Chr5g0021121</name>
</gene>